<keyword evidence="4" id="KW-1185">Reference proteome</keyword>
<evidence type="ECO:0000256" key="1">
    <source>
        <dbReference type="SAM" id="MobiDB-lite"/>
    </source>
</evidence>
<evidence type="ECO:0000313" key="4">
    <source>
        <dbReference type="Proteomes" id="UP001229952"/>
    </source>
</evidence>
<dbReference type="PANTHER" id="PTHR23026">
    <property type="entry name" value="NADPH NITROREDUCTASE"/>
    <property type="match status" value="1"/>
</dbReference>
<name>A0ABY9HYC5_9ACTN</name>
<dbReference type="NCBIfam" id="NF047509">
    <property type="entry name" value="Rv3131_FMN_oxido"/>
    <property type="match status" value="1"/>
</dbReference>
<evidence type="ECO:0000259" key="2">
    <source>
        <dbReference type="Pfam" id="PF00881"/>
    </source>
</evidence>
<dbReference type="PANTHER" id="PTHR23026:SF123">
    <property type="entry name" value="NAD(P)H NITROREDUCTASE RV3131-RELATED"/>
    <property type="match status" value="1"/>
</dbReference>
<dbReference type="Pfam" id="PF00881">
    <property type="entry name" value="Nitroreductase"/>
    <property type="match status" value="1"/>
</dbReference>
<dbReference type="SUPFAM" id="SSF55469">
    <property type="entry name" value="FMN-dependent nitroreductase-like"/>
    <property type="match status" value="2"/>
</dbReference>
<dbReference type="RefSeq" id="WP_306086154.1">
    <property type="nucleotide sequence ID" value="NZ_CP120992.1"/>
</dbReference>
<feature type="domain" description="Nitroreductase" evidence="2">
    <location>
        <begin position="119"/>
        <end position="283"/>
    </location>
</feature>
<proteinExistence type="predicted"/>
<dbReference type="Proteomes" id="UP001229952">
    <property type="component" value="Chromosome"/>
</dbReference>
<organism evidence="3 4">
    <name type="scientific">Streptomyces laculatispora</name>
    <dbReference type="NCBI Taxonomy" id="887464"/>
    <lineage>
        <taxon>Bacteria</taxon>
        <taxon>Bacillati</taxon>
        <taxon>Actinomycetota</taxon>
        <taxon>Actinomycetes</taxon>
        <taxon>Kitasatosporales</taxon>
        <taxon>Streptomycetaceae</taxon>
        <taxon>Streptomyces</taxon>
    </lineage>
</organism>
<dbReference type="InterPro" id="IPR050627">
    <property type="entry name" value="Nitroreductase/BluB"/>
</dbReference>
<reference evidence="3 4" key="1">
    <citation type="submission" date="2023-03" db="EMBL/GenBank/DDBJ databases">
        <title>Isolation and description of six Streptomyces strains from soil environments, able to metabolize different microbial glucans.</title>
        <authorList>
            <person name="Widen T."/>
            <person name="Larsbrink J."/>
        </authorList>
    </citation>
    <scope>NUCLEOTIDE SEQUENCE [LARGE SCALE GENOMIC DNA]</scope>
    <source>
        <strain evidence="3 4">Mut2</strain>
    </source>
</reference>
<protein>
    <submittedName>
        <fullName evidence="3">Nitroreductase family protein</fullName>
    </submittedName>
</protein>
<dbReference type="Gene3D" id="3.40.109.10">
    <property type="entry name" value="NADH Oxidase"/>
    <property type="match status" value="2"/>
</dbReference>
<gene>
    <name evidence="3" type="ORF">P8A22_05845</name>
</gene>
<dbReference type="InterPro" id="IPR000415">
    <property type="entry name" value="Nitroreductase-like"/>
</dbReference>
<dbReference type="InterPro" id="IPR029479">
    <property type="entry name" value="Nitroreductase"/>
</dbReference>
<sequence length="329" mass="35801">MSMTEHDTAVVTSMVEAAVTAPSMHNSQPWKFVLSTGTGVLAVYGDPVRSMPVGDPDNRGLHLGCGAALFNLRVAASHRGWTARPELLPHPSDSWHLADVVLQETGSPESELSALYPAVRQRHTSRFPFSDEEIPTAILDGLRAAALREDCLLTVPGAWHTDTVMELVHDSELFESASTSMREEIATWTRTGRPGEGPSTEGIPSDAFGPKQFGVSAPVRDFDTPHNMPNRAEAVFEKRPQIALLGTAKDRPVDWLRAGQALQRVLLQATLDGLATSLMSQPLEWPELRSFARDPSSATGFVHMLLRLGYGPPGAATPRRPVDEAFTIR</sequence>
<accession>A0ABY9HYC5</accession>
<feature type="region of interest" description="Disordered" evidence="1">
    <location>
        <begin position="190"/>
        <end position="210"/>
    </location>
</feature>
<dbReference type="EMBL" id="CP120992">
    <property type="protein sequence ID" value="WLQ39573.1"/>
    <property type="molecule type" value="Genomic_DNA"/>
</dbReference>
<evidence type="ECO:0000313" key="3">
    <source>
        <dbReference type="EMBL" id="WLQ39573.1"/>
    </source>
</evidence>